<name>A0A8H6JDC2_9PEZI</name>
<dbReference type="EMBL" id="WIGN01000079">
    <property type="protein sequence ID" value="KAF6811034.1"/>
    <property type="molecule type" value="Genomic_DNA"/>
</dbReference>
<feature type="region of interest" description="Disordered" evidence="1">
    <location>
        <begin position="1"/>
        <end position="67"/>
    </location>
</feature>
<sequence length="179" mass="19930">MSASQPPVAHDQPSGDAAEASNQGYHAYNQDPLAGEAPGQSARQGPIASGSSEAAQGQPMEVDDDLPTSVQVNVVKFQKGRKIRYTFLKDTRERRPGRHQNRRLEQEAGPLIKSILLFRRYAYSGLHRTVRMRSLFACYSGRECEARHICTSLRRATPQPTIPKRVLRAVGILDKNSFK</sequence>
<reference evidence="2 3" key="1">
    <citation type="journal article" date="2020" name="Phytopathology">
        <title>Genome Sequence Resources of Colletotrichum truncatum, C. plurivorum, C. musicola, and C. sojae: Four Species Pathogenic to Soybean (Glycine max).</title>
        <authorList>
            <person name="Rogerio F."/>
            <person name="Boufleur T.R."/>
            <person name="Ciampi-Guillardi M."/>
            <person name="Sukno S.A."/>
            <person name="Thon M.R."/>
            <person name="Massola Junior N.S."/>
            <person name="Baroncelli R."/>
        </authorList>
    </citation>
    <scope>NUCLEOTIDE SEQUENCE [LARGE SCALE GENOMIC DNA]</scope>
    <source>
        <strain evidence="2 3">LFN0009</strain>
    </source>
</reference>
<protein>
    <submittedName>
        <fullName evidence="2">Uncharacterized protein</fullName>
    </submittedName>
</protein>
<evidence type="ECO:0000313" key="3">
    <source>
        <dbReference type="Proteomes" id="UP000652219"/>
    </source>
</evidence>
<evidence type="ECO:0000256" key="1">
    <source>
        <dbReference type="SAM" id="MobiDB-lite"/>
    </source>
</evidence>
<dbReference type="AlphaFoldDB" id="A0A8H6JDC2"/>
<evidence type="ECO:0000313" key="2">
    <source>
        <dbReference type="EMBL" id="KAF6811034.1"/>
    </source>
</evidence>
<organism evidence="2 3">
    <name type="scientific">Colletotrichum sojae</name>
    <dbReference type="NCBI Taxonomy" id="2175907"/>
    <lineage>
        <taxon>Eukaryota</taxon>
        <taxon>Fungi</taxon>
        <taxon>Dikarya</taxon>
        <taxon>Ascomycota</taxon>
        <taxon>Pezizomycotina</taxon>
        <taxon>Sordariomycetes</taxon>
        <taxon>Hypocreomycetidae</taxon>
        <taxon>Glomerellales</taxon>
        <taxon>Glomerellaceae</taxon>
        <taxon>Colletotrichum</taxon>
        <taxon>Colletotrichum orchidearum species complex</taxon>
    </lineage>
</organism>
<keyword evidence="3" id="KW-1185">Reference proteome</keyword>
<dbReference type="Proteomes" id="UP000652219">
    <property type="component" value="Unassembled WGS sequence"/>
</dbReference>
<accession>A0A8H6JDC2</accession>
<gene>
    <name evidence="2" type="ORF">CSOJ01_05958</name>
</gene>
<proteinExistence type="predicted"/>
<comment type="caution">
    <text evidence="2">The sequence shown here is derived from an EMBL/GenBank/DDBJ whole genome shotgun (WGS) entry which is preliminary data.</text>
</comment>